<reference evidence="2 3" key="1">
    <citation type="submission" date="2020-01" db="EMBL/GenBank/DDBJ databases">
        <authorList>
            <person name="Gupta K D."/>
        </authorList>
    </citation>
    <scope>NUCLEOTIDE SEQUENCE [LARGE SCALE GENOMIC DNA]</scope>
</reference>
<evidence type="ECO:0000256" key="1">
    <source>
        <dbReference type="SAM" id="MobiDB-lite"/>
    </source>
</evidence>
<dbReference type="Proteomes" id="UP000467700">
    <property type="component" value="Unassembled WGS sequence"/>
</dbReference>
<accession>A0A8S0W9A0</accession>
<sequence length="150" mass="16098">MFDASSHSIWTPTAHVEILNASMEVQRGHYASTVNDGRQPKLTVSTSNLVSLMSSNFIGKDTDVIKMWVLAPLLPPNLLVLGPASQTGGTSHLNQNPKGEGPSTQTLDSLVSEVIEIESSDDNNDAADPGDLKVDALMADEELRNWLDVG</sequence>
<organism evidence="2 3">
    <name type="scientific">Cyclocybe aegerita</name>
    <name type="common">Black poplar mushroom</name>
    <name type="synonym">Agrocybe aegerita</name>
    <dbReference type="NCBI Taxonomy" id="1973307"/>
    <lineage>
        <taxon>Eukaryota</taxon>
        <taxon>Fungi</taxon>
        <taxon>Dikarya</taxon>
        <taxon>Basidiomycota</taxon>
        <taxon>Agaricomycotina</taxon>
        <taxon>Agaricomycetes</taxon>
        <taxon>Agaricomycetidae</taxon>
        <taxon>Agaricales</taxon>
        <taxon>Agaricineae</taxon>
        <taxon>Bolbitiaceae</taxon>
        <taxon>Cyclocybe</taxon>
    </lineage>
</organism>
<dbReference type="EMBL" id="CACVBS010000061">
    <property type="protein sequence ID" value="CAA7267558.1"/>
    <property type="molecule type" value="Genomic_DNA"/>
</dbReference>
<feature type="region of interest" description="Disordered" evidence="1">
    <location>
        <begin position="85"/>
        <end position="106"/>
    </location>
</feature>
<proteinExistence type="predicted"/>
<dbReference type="AlphaFoldDB" id="A0A8S0W9A0"/>
<protein>
    <submittedName>
        <fullName evidence="2">Uncharacterized protein</fullName>
    </submittedName>
</protein>
<name>A0A8S0W9A0_CYCAE</name>
<evidence type="ECO:0000313" key="2">
    <source>
        <dbReference type="EMBL" id="CAA7267558.1"/>
    </source>
</evidence>
<gene>
    <name evidence="2" type="ORF">AAE3_LOCUS9850</name>
</gene>
<comment type="caution">
    <text evidence="2">The sequence shown here is derived from an EMBL/GenBank/DDBJ whole genome shotgun (WGS) entry which is preliminary data.</text>
</comment>
<keyword evidence="3" id="KW-1185">Reference proteome</keyword>
<evidence type="ECO:0000313" key="3">
    <source>
        <dbReference type="Proteomes" id="UP000467700"/>
    </source>
</evidence>